<reference evidence="3 4" key="1">
    <citation type="submission" date="2010-07" db="EMBL/GenBank/DDBJ databases">
        <authorList>
            <person name="Muzny D."/>
            <person name="Qin X."/>
            <person name="Deng J."/>
            <person name="Jiang H."/>
            <person name="Liu Y."/>
            <person name="Qu J."/>
            <person name="Song X.-Z."/>
            <person name="Zhang L."/>
            <person name="Thornton R."/>
            <person name="Coyle M."/>
            <person name="Francisco L."/>
            <person name="Jackson L."/>
            <person name="Javaid M."/>
            <person name="Korchina V."/>
            <person name="Kovar C."/>
            <person name="Mata R."/>
            <person name="Mathew T."/>
            <person name="Ngo R."/>
            <person name="Nguyen L."/>
            <person name="Nguyen N."/>
            <person name="Okwuonu G."/>
            <person name="Ongeri F."/>
            <person name="Pham C."/>
            <person name="Simmons D."/>
            <person name="Wilczek-Boney K."/>
            <person name="Hale W."/>
            <person name="Jakkamsetti A."/>
            <person name="Pham P."/>
            <person name="Ruth R."/>
            <person name="San Lucas F."/>
            <person name="Warren J."/>
            <person name="Zhang J."/>
            <person name="Zhao Z."/>
            <person name="Zhou C."/>
            <person name="Zhu D."/>
            <person name="Lee S."/>
            <person name="Bess C."/>
            <person name="Blankenburg K."/>
            <person name="Forbes L."/>
            <person name="Fu Q."/>
            <person name="Gubbala S."/>
            <person name="Hirani K."/>
            <person name="Jayaseelan J.C."/>
            <person name="Lara F."/>
            <person name="Munidasa M."/>
            <person name="Palculict T."/>
            <person name="Patil S."/>
            <person name="Pu L.-L."/>
            <person name="Saada N."/>
            <person name="Tang L."/>
            <person name="Weissenberger G."/>
            <person name="Zhu Y."/>
            <person name="Hemphill L."/>
            <person name="Shang Y."/>
            <person name="Youmans B."/>
            <person name="Ayvaz T."/>
            <person name="Ross M."/>
            <person name="Santibanez J."/>
            <person name="Aqrawi P."/>
            <person name="Gross S."/>
            <person name="Joshi V."/>
            <person name="Fowler G."/>
            <person name="Nazareth L."/>
            <person name="Reid J."/>
            <person name="Worley K."/>
            <person name="Petrosino J."/>
            <person name="Highlander S."/>
            <person name="Gibbs R."/>
        </authorList>
    </citation>
    <scope>NUCLEOTIDE SEQUENCE [LARGE SCALE GENOMIC DNA]</scope>
    <source>
        <strain evidence="3 4">ATCC BAA-1640</strain>
    </source>
</reference>
<dbReference type="InterPro" id="IPR004046">
    <property type="entry name" value="GST_C"/>
</dbReference>
<name>E0NNT2_9FIRM</name>
<dbReference type="PROSITE" id="PS50404">
    <property type="entry name" value="GST_NTER"/>
    <property type="match status" value="1"/>
</dbReference>
<evidence type="ECO:0000313" key="4">
    <source>
        <dbReference type="Proteomes" id="UP000003280"/>
    </source>
</evidence>
<dbReference type="Gene3D" id="1.20.1050.10">
    <property type="match status" value="1"/>
</dbReference>
<organism evidence="3 4">
    <name type="scientific">Peptoniphilus duerdenii ATCC BAA-1640</name>
    <dbReference type="NCBI Taxonomy" id="862517"/>
    <lineage>
        <taxon>Bacteria</taxon>
        <taxon>Bacillati</taxon>
        <taxon>Bacillota</taxon>
        <taxon>Tissierellia</taxon>
        <taxon>Tissierellales</taxon>
        <taxon>Peptoniphilaceae</taxon>
        <taxon>Peptoniphilus</taxon>
    </lineage>
</organism>
<dbReference type="InterPro" id="IPR004045">
    <property type="entry name" value="Glutathione_S-Trfase_N"/>
</dbReference>
<sequence length="199" mass="22829">MKLYYTPKSCSIASWIALEWVGADYEVEKADTKSEEYRKINPAGTVPALYIGDGKILTENTAILKYIADTHREKNLGADEGLLEEFKYNKLSSFLNGFHSAFGPYYVPERFTVATDEISIGNVLKAAYISIDNVMKSLDNMLEGKDYLYNNKRSVLDAYAYVMVRWTDDFEKSWKDYPNVKRFVENLEKDEAVKTAYRG</sequence>
<dbReference type="GO" id="GO:0004364">
    <property type="term" value="F:glutathione transferase activity"/>
    <property type="evidence" value="ECO:0007669"/>
    <property type="project" value="UniProtKB-EC"/>
</dbReference>
<comment type="caution">
    <text evidence="3">The sequence shown here is derived from an EMBL/GenBank/DDBJ whole genome shotgun (WGS) entry which is preliminary data.</text>
</comment>
<dbReference type="eggNOG" id="COG0625">
    <property type="taxonomic scope" value="Bacteria"/>
</dbReference>
<feature type="domain" description="GST C-terminal" evidence="2">
    <location>
        <begin position="81"/>
        <end position="199"/>
    </location>
</feature>
<dbReference type="SUPFAM" id="SSF52833">
    <property type="entry name" value="Thioredoxin-like"/>
    <property type="match status" value="1"/>
</dbReference>
<dbReference type="InterPro" id="IPR036249">
    <property type="entry name" value="Thioredoxin-like_sf"/>
</dbReference>
<dbReference type="PANTHER" id="PTHR44051">
    <property type="entry name" value="GLUTATHIONE S-TRANSFERASE-RELATED"/>
    <property type="match status" value="1"/>
</dbReference>
<dbReference type="SFLD" id="SFLDS00019">
    <property type="entry name" value="Glutathione_Transferase_(cytos"/>
    <property type="match status" value="1"/>
</dbReference>
<dbReference type="SFLD" id="SFLDG00358">
    <property type="entry name" value="Main_(cytGST)"/>
    <property type="match status" value="1"/>
</dbReference>
<dbReference type="SFLD" id="SFLDG01150">
    <property type="entry name" value="Main.1:_Beta-like"/>
    <property type="match status" value="1"/>
</dbReference>
<dbReference type="Pfam" id="PF14497">
    <property type="entry name" value="GST_C_3"/>
    <property type="match status" value="1"/>
</dbReference>
<accession>E0NNT2</accession>
<protein>
    <submittedName>
        <fullName evidence="3">Glutathione S-transferase, N-terminal domain protein</fullName>
        <ecNumber evidence="3">2.5.1.18</ecNumber>
    </submittedName>
</protein>
<dbReference type="EC" id="2.5.1.18" evidence="3"/>
<feature type="domain" description="GST N-terminal" evidence="1">
    <location>
        <begin position="1"/>
        <end position="75"/>
    </location>
</feature>
<dbReference type="SUPFAM" id="SSF47616">
    <property type="entry name" value="GST C-terminal domain-like"/>
    <property type="match status" value="1"/>
</dbReference>
<dbReference type="Pfam" id="PF13409">
    <property type="entry name" value="GST_N_2"/>
    <property type="match status" value="1"/>
</dbReference>
<dbReference type="InterPro" id="IPR010987">
    <property type="entry name" value="Glutathione-S-Trfase_C-like"/>
</dbReference>
<dbReference type="Proteomes" id="UP000003280">
    <property type="component" value="Unassembled WGS sequence"/>
</dbReference>
<dbReference type="AlphaFoldDB" id="E0NNT2"/>
<proteinExistence type="predicted"/>
<dbReference type="HOGENOM" id="CLU_011226_6_1_9"/>
<dbReference type="Gene3D" id="3.40.30.10">
    <property type="entry name" value="Glutaredoxin"/>
    <property type="match status" value="1"/>
</dbReference>
<dbReference type="STRING" id="862517.HMPREF9225_1821"/>
<dbReference type="InterPro" id="IPR040079">
    <property type="entry name" value="Glutathione_S-Trfase"/>
</dbReference>
<dbReference type="InterPro" id="IPR036282">
    <property type="entry name" value="Glutathione-S-Trfase_C_sf"/>
</dbReference>
<dbReference type="OrthoDB" id="8772754at2"/>
<keyword evidence="3" id="KW-0808">Transferase</keyword>
<evidence type="ECO:0000313" key="3">
    <source>
        <dbReference type="EMBL" id="EFM24553.1"/>
    </source>
</evidence>
<dbReference type="EMBL" id="AEEH01000052">
    <property type="protein sequence ID" value="EFM24553.1"/>
    <property type="molecule type" value="Genomic_DNA"/>
</dbReference>
<dbReference type="PANTHER" id="PTHR44051:SF8">
    <property type="entry name" value="GLUTATHIONE S-TRANSFERASE GSTA"/>
    <property type="match status" value="1"/>
</dbReference>
<evidence type="ECO:0000259" key="1">
    <source>
        <dbReference type="PROSITE" id="PS50404"/>
    </source>
</evidence>
<keyword evidence="4" id="KW-1185">Reference proteome</keyword>
<dbReference type="CDD" id="cd03057">
    <property type="entry name" value="GST_N_Beta"/>
    <property type="match status" value="1"/>
</dbReference>
<dbReference type="PROSITE" id="PS50405">
    <property type="entry name" value="GST_CTER"/>
    <property type="match status" value="1"/>
</dbReference>
<gene>
    <name evidence="3" type="primary">gst</name>
    <name evidence="3" type="ORF">HMPREF9225_1821</name>
</gene>
<dbReference type="RefSeq" id="WP_008902596.1">
    <property type="nucleotide sequence ID" value="NZ_GL397071.1"/>
</dbReference>
<evidence type="ECO:0000259" key="2">
    <source>
        <dbReference type="PROSITE" id="PS50405"/>
    </source>
</evidence>